<feature type="compositionally biased region" description="Low complexity" evidence="1">
    <location>
        <begin position="266"/>
        <end position="284"/>
    </location>
</feature>
<protein>
    <submittedName>
        <fullName evidence="2">Uncharacterized protein</fullName>
    </submittedName>
</protein>
<gene>
    <name evidence="2" type="ORF">FA15DRAFT_711266</name>
</gene>
<evidence type="ECO:0000313" key="2">
    <source>
        <dbReference type="EMBL" id="TFK16942.1"/>
    </source>
</evidence>
<organism evidence="2 3">
    <name type="scientific">Coprinopsis marcescibilis</name>
    <name type="common">Agaric fungus</name>
    <name type="synonym">Psathyrella marcescibilis</name>
    <dbReference type="NCBI Taxonomy" id="230819"/>
    <lineage>
        <taxon>Eukaryota</taxon>
        <taxon>Fungi</taxon>
        <taxon>Dikarya</taxon>
        <taxon>Basidiomycota</taxon>
        <taxon>Agaricomycotina</taxon>
        <taxon>Agaricomycetes</taxon>
        <taxon>Agaricomycetidae</taxon>
        <taxon>Agaricales</taxon>
        <taxon>Agaricineae</taxon>
        <taxon>Psathyrellaceae</taxon>
        <taxon>Coprinopsis</taxon>
    </lineage>
</organism>
<proteinExistence type="predicted"/>
<dbReference type="Proteomes" id="UP000307440">
    <property type="component" value="Unassembled WGS sequence"/>
</dbReference>
<evidence type="ECO:0000256" key="1">
    <source>
        <dbReference type="SAM" id="MobiDB-lite"/>
    </source>
</evidence>
<feature type="compositionally biased region" description="Low complexity" evidence="1">
    <location>
        <begin position="295"/>
        <end position="340"/>
    </location>
</feature>
<dbReference type="AlphaFoldDB" id="A0A5C3KAQ8"/>
<dbReference type="OrthoDB" id="3360715at2759"/>
<evidence type="ECO:0000313" key="3">
    <source>
        <dbReference type="Proteomes" id="UP000307440"/>
    </source>
</evidence>
<reference evidence="2 3" key="1">
    <citation type="journal article" date="2019" name="Nat. Ecol. Evol.">
        <title>Megaphylogeny resolves global patterns of mushroom evolution.</title>
        <authorList>
            <person name="Varga T."/>
            <person name="Krizsan K."/>
            <person name="Foldi C."/>
            <person name="Dima B."/>
            <person name="Sanchez-Garcia M."/>
            <person name="Sanchez-Ramirez S."/>
            <person name="Szollosi G.J."/>
            <person name="Szarkandi J.G."/>
            <person name="Papp V."/>
            <person name="Albert L."/>
            <person name="Andreopoulos W."/>
            <person name="Angelini C."/>
            <person name="Antonin V."/>
            <person name="Barry K.W."/>
            <person name="Bougher N.L."/>
            <person name="Buchanan P."/>
            <person name="Buyck B."/>
            <person name="Bense V."/>
            <person name="Catcheside P."/>
            <person name="Chovatia M."/>
            <person name="Cooper J."/>
            <person name="Damon W."/>
            <person name="Desjardin D."/>
            <person name="Finy P."/>
            <person name="Geml J."/>
            <person name="Haridas S."/>
            <person name="Hughes K."/>
            <person name="Justo A."/>
            <person name="Karasinski D."/>
            <person name="Kautmanova I."/>
            <person name="Kiss B."/>
            <person name="Kocsube S."/>
            <person name="Kotiranta H."/>
            <person name="LaButti K.M."/>
            <person name="Lechner B.E."/>
            <person name="Liimatainen K."/>
            <person name="Lipzen A."/>
            <person name="Lukacs Z."/>
            <person name="Mihaltcheva S."/>
            <person name="Morgado L.N."/>
            <person name="Niskanen T."/>
            <person name="Noordeloos M.E."/>
            <person name="Ohm R.A."/>
            <person name="Ortiz-Santana B."/>
            <person name="Ovrebo C."/>
            <person name="Racz N."/>
            <person name="Riley R."/>
            <person name="Savchenko A."/>
            <person name="Shiryaev A."/>
            <person name="Soop K."/>
            <person name="Spirin V."/>
            <person name="Szebenyi C."/>
            <person name="Tomsovsky M."/>
            <person name="Tulloss R.E."/>
            <person name="Uehling J."/>
            <person name="Grigoriev I.V."/>
            <person name="Vagvolgyi C."/>
            <person name="Papp T."/>
            <person name="Martin F.M."/>
            <person name="Miettinen O."/>
            <person name="Hibbett D.S."/>
            <person name="Nagy L.G."/>
        </authorList>
    </citation>
    <scope>NUCLEOTIDE SEQUENCE [LARGE SCALE GENOMIC DNA]</scope>
    <source>
        <strain evidence="2 3">CBS 121175</strain>
    </source>
</reference>
<name>A0A5C3KAQ8_COPMA</name>
<sequence length="524" mass="57264">MSGTMHSEVLAAALDEQQSRLSPQLYQASRTKPRPPPIELDMAIVSQRPLTPAHSRTPNETTRTAKPHIISGQLSEEFIQESFHHYLKSTIAQAKLEGLLTDDVVETMDRDFAVTGPALVLYFAAARSKTSPPSVPLPLANQSEGKKRINLSYDNCPPAFISFMKEWARNVPQIQRLSPEYQTDLSRVICGLEPLTQPINIGSNGIAANLRSVAIEISQRKSFQDRVNTSLNAALGSRRGQKPFVLPKFHHIPTSPRLPNRVSIASCMSSSSSRPSVPSWASSMEELEKRDRPFSPSSSSSSASSSSFYLSPATTPNTSTSSLSDSPSTTTPTPTLLTPDTPAIEFIRETLYASLADQLERVPSLGKLLAVDPTRAYYGAIAFALLDVATTAVTREGDVEGVLGMRLTLDKCPANLQPLMKELVSIGKQARVYDDEDDDEAIQRIGRGKKAKISTMERVRGILEFGVGVAREGRPGDGPRGIEEGKAVEFANRLNLLALKLTSLEKFRERQEYVFKVLSGVSSP</sequence>
<dbReference type="EMBL" id="ML210600">
    <property type="protein sequence ID" value="TFK16942.1"/>
    <property type="molecule type" value="Genomic_DNA"/>
</dbReference>
<feature type="region of interest" description="Disordered" evidence="1">
    <location>
        <begin position="266"/>
        <end position="340"/>
    </location>
</feature>
<keyword evidence="3" id="KW-1185">Reference proteome</keyword>
<dbReference type="STRING" id="230819.A0A5C3KAQ8"/>
<accession>A0A5C3KAQ8</accession>